<evidence type="ECO:0000256" key="10">
    <source>
        <dbReference type="ARBA" id="ARBA00022989"/>
    </source>
</evidence>
<keyword evidence="3" id="KW-1003">Cell membrane</keyword>
<keyword evidence="12 14" id="KW-0472">Membrane</keyword>
<dbReference type="InterPro" id="IPR035889">
    <property type="entry name" value="Light-harvesting_complex"/>
</dbReference>
<evidence type="ECO:0000256" key="1">
    <source>
        <dbReference type="ARBA" id="ARBA00002455"/>
    </source>
</evidence>
<dbReference type="SUPFAM" id="SSF56918">
    <property type="entry name" value="Light-harvesting complex subunits"/>
    <property type="match status" value="1"/>
</dbReference>
<keyword evidence="7" id="KW-0479">Metal-binding</keyword>
<feature type="transmembrane region" description="Helical" evidence="14">
    <location>
        <begin position="16"/>
        <end position="35"/>
    </location>
</feature>
<evidence type="ECO:0000259" key="15">
    <source>
        <dbReference type="Pfam" id="PF00556"/>
    </source>
</evidence>
<dbReference type="GO" id="GO:0046872">
    <property type="term" value="F:metal ion binding"/>
    <property type="evidence" value="ECO:0007669"/>
    <property type="project" value="UniProtKB-KW"/>
</dbReference>
<dbReference type="Proteomes" id="UP000192505">
    <property type="component" value="Unassembled WGS sequence"/>
</dbReference>
<keyword evidence="6 14" id="KW-0812">Transmembrane</keyword>
<keyword evidence="9" id="KW-0076">Bacteriochlorophyll</keyword>
<comment type="caution">
    <text evidence="16">The sequence shown here is derived from an EMBL/GenBank/DDBJ whole genome shotgun (WGS) entry which is preliminary data.</text>
</comment>
<evidence type="ECO:0000256" key="14">
    <source>
        <dbReference type="SAM" id="Phobius"/>
    </source>
</evidence>
<evidence type="ECO:0000256" key="4">
    <source>
        <dbReference type="ARBA" id="ARBA00022494"/>
    </source>
</evidence>
<evidence type="ECO:0000313" key="16">
    <source>
        <dbReference type="EMBL" id="OQW89940.1"/>
    </source>
</evidence>
<dbReference type="InterPro" id="IPR018332">
    <property type="entry name" value="Antenna_alpha"/>
</dbReference>
<comment type="function">
    <text evidence="1">Antenna complexes are light-harvesting systems, which transfer the excitation energy to the reaction centers.</text>
</comment>
<accession>A0A1W9KZ30</accession>
<evidence type="ECO:0000313" key="17">
    <source>
        <dbReference type="Proteomes" id="UP000192505"/>
    </source>
</evidence>
<dbReference type="GO" id="GO:0005886">
    <property type="term" value="C:plasma membrane"/>
    <property type="evidence" value="ECO:0007669"/>
    <property type="project" value="UniProtKB-SubCell"/>
</dbReference>
<feature type="domain" description="Antenna complex alpha/beta subunit" evidence="15">
    <location>
        <begin position="5"/>
        <end position="41"/>
    </location>
</feature>
<dbReference type="InterPro" id="IPR000066">
    <property type="entry name" value="Antenna_a/b"/>
</dbReference>
<dbReference type="GO" id="GO:0019866">
    <property type="term" value="C:organelle inner membrane"/>
    <property type="evidence" value="ECO:0007669"/>
    <property type="project" value="InterPro"/>
</dbReference>
<dbReference type="PROSITE" id="PS00968">
    <property type="entry name" value="ANTENNA_COMP_ALPHA"/>
    <property type="match status" value="1"/>
</dbReference>
<dbReference type="GO" id="GO:0042314">
    <property type="term" value="F:bacteriochlorophyll binding"/>
    <property type="evidence" value="ECO:0007669"/>
    <property type="project" value="UniProtKB-KW"/>
</dbReference>
<dbReference type="AlphaFoldDB" id="A0A1W9KZ30"/>
<sequence>MIYGKVWLYVKPSTGIPLFLTAVAVGSFAVHLAVVSNTSWFKTFVNGKAAVAATADAVPALPAAVVAKT</sequence>
<proteinExistence type="predicted"/>
<keyword evidence="10 14" id="KW-1133">Transmembrane helix</keyword>
<evidence type="ECO:0000256" key="12">
    <source>
        <dbReference type="ARBA" id="ARBA00023136"/>
    </source>
</evidence>
<dbReference type="GO" id="GO:0019684">
    <property type="term" value="P:photosynthesis, light reaction"/>
    <property type="evidence" value="ECO:0007669"/>
    <property type="project" value="InterPro"/>
</dbReference>
<keyword evidence="4" id="KW-0148">Chlorophyll</keyword>
<dbReference type="EMBL" id="MTEI01000001">
    <property type="protein sequence ID" value="OQW89940.1"/>
    <property type="molecule type" value="Genomic_DNA"/>
</dbReference>
<keyword evidence="8" id="KW-0460">Magnesium</keyword>
<dbReference type="PRINTS" id="PR00673">
    <property type="entry name" value="LIGHTHARVSTA"/>
</dbReference>
<keyword evidence="11" id="KW-0157">Chromophore</keyword>
<gene>
    <name evidence="16" type="ORF">BWK72_01500</name>
</gene>
<evidence type="ECO:0000256" key="7">
    <source>
        <dbReference type="ARBA" id="ARBA00022723"/>
    </source>
</evidence>
<dbReference type="Pfam" id="PF00556">
    <property type="entry name" value="LHC"/>
    <property type="match status" value="1"/>
</dbReference>
<evidence type="ECO:0000256" key="13">
    <source>
        <dbReference type="ARBA" id="ARBA00023243"/>
    </source>
</evidence>
<dbReference type="GO" id="GO:0030077">
    <property type="term" value="C:plasma membrane light-harvesting complex"/>
    <property type="evidence" value="ECO:0007669"/>
    <property type="project" value="InterPro"/>
</dbReference>
<evidence type="ECO:0000256" key="3">
    <source>
        <dbReference type="ARBA" id="ARBA00022475"/>
    </source>
</evidence>
<evidence type="ECO:0000256" key="11">
    <source>
        <dbReference type="ARBA" id="ARBA00022991"/>
    </source>
</evidence>
<protein>
    <submittedName>
        <fullName evidence="16">Light-harvesting protein</fullName>
    </submittedName>
</protein>
<comment type="subcellular location">
    <subcellularLocation>
        <location evidence="2">Cell membrane</location>
        <topology evidence="2">Single-pass type II membrane protein</topology>
    </subcellularLocation>
</comment>
<dbReference type="InterPro" id="IPR002361">
    <property type="entry name" value="Antenna_alpha_CS"/>
</dbReference>
<name>A0A1W9KZ30_9BURK</name>
<evidence type="ECO:0000256" key="2">
    <source>
        <dbReference type="ARBA" id="ARBA00004401"/>
    </source>
</evidence>
<evidence type="ECO:0000256" key="5">
    <source>
        <dbReference type="ARBA" id="ARBA00022549"/>
    </source>
</evidence>
<evidence type="ECO:0000256" key="6">
    <source>
        <dbReference type="ARBA" id="ARBA00022692"/>
    </source>
</evidence>
<evidence type="ECO:0000256" key="8">
    <source>
        <dbReference type="ARBA" id="ARBA00022842"/>
    </source>
</evidence>
<dbReference type="Gene3D" id="4.10.220.20">
    <property type="entry name" value="Light-harvesting complex"/>
    <property type="match status" value="1"/>
</dbReference>
<evidence type="ECO:0000256" key="9">
    <source>
        <dbReference type="ARBA" id="ARBA00022956"/>
    </source>
</evidence>
<reference evidence="16 17" key="1">
    <citation type="submission" date="2017-01" db="EMBL/GenBank/DDBJ databases">
        <title>Novel large sulfur bacteria in the metagenomes of groundwater-fed chemosynthetic microbial mats in the Lake Huron basin.</title>
        <authorList>
            <person name="Sharrar A.M."/>
            <person name="Flood B.E."/>
            <person name="Bailey J.V."/>
            <person name="Jones D.S."/>
            <person name="Biddanda B."/>
            <person name="Ruberg S.A."/>
            <person name="Marcus D.N."/>
            <person name="Dick G.J."/>
        </authorList>
    </citation>
    <scope>NUCLEOTIDE SEQUENCE [LARGE SCALE GENOMIC DNA]</scope>
    <source>
        <strain evidence="16">A7</strain>
    </source>
</reference>
<organism evidence="16 17">
    <name type="scientific">Rhodoferax ferrireducens</name>
    <dbReference type="NCBI Taxonomy" id="192843"/>
    <lineage>
        <taxon>Bacteria</taxon>
        <taxon>Pseudomonadati</taxon>
        <taxon>Pseudomonadota</taxon>
        <taxon>Betaproteobacteria</taxon>
        <taxon>Burkholderiales</taxon>
        <taxon>Comamonadaceae</taxon>
        <taxon>Rhodoferax</taxon>
    </lineage>
</organism>
<keyword evidence="5" id="KW-0042">Antenna complex</keyword>
<keyword evidence="13" id="KW-0437">Light-harvesting polypeptide</keyword>